<keyword evidence="4" id="KW-0413">Isomerase</keyword>
<dbReference type="InterPro" id="IPR011060">
    <property type="entry name" value="RibuloseP-bd_barrel"/>
</dbReference>
<dbReference type="PANTHER" id="PTHR11749">
    <property type="entry name" value="RIBULOSE-5-PHOSPHATE-3-EPIMERASE"/>
    <property type="match status" value="1"/>
</dbReference>
<dbReference type="SUPFAM" id="SSF51366">
    <property type="entry name" value="Ribulose-phoshate binding barrel"/>
    <property type="match status" value="1"/>
</dbReference>
<evidence type="ECO:0000256" key="7">
    <source>
        <dbReference type="ARBA" id="ARBA00030599"/>
    </source>
</evidence>
<evidence type="ECO:0000256" key="3">
    <source>
        <dbReference type="ARBA" id="ARBA00022723"/>
    </source>
</evidence>
<evidence type="ECO:0000256" key="4">
    <source>
        <dbReference type="ARBA" id="ARBA00023235"/>
    </source>
</evidence>
<dbReference type="FunCoup" id="I3EKA4">
    <property type="interactions" value="118"/>
</dbReference>
<name>I3EKA4_NEMP3</name>
<dbReference type="Pfam" id="PF00834">
    <property type="entry name" value="Ribul_P_3_epim"/>
    <property type="match status" value="1"/>
</dbReference>
<organism evidence="8 9">
    <name type="scientific">Nematocida parisii (strain ERTm3)</name>
    <name type="common">Nematode killer fungus</name>
    <dbReference type="NCBI Taxonomy" id="935791"/>
    <lineage>
        <taxon>Eukaryota</taxon>
        <taxon>Fungi</taxon>
        <taxon>Fungi incertae sedis</taxon>
        <taxon>Microsporidia</taxon>
        <taxon>Nematocida</taxon>
    </lineage>
</organism>
<reference evidence="8" key="1">
    <citation type="submission" date="2011-01" db="EMBL/GenBank/DDBJ databases">
        <title>The Genome Sequence of Nematocida parisii strain ERTm3.</title>
        <authorList>
            <consortium name="The Broad Institute Genome Sequencing Platform"/>
            <consortium name="The Broad Institute Genome Sequencing Center for Infectious Disease"/>
            <person name="Cuomo C."/>
            <person name="Troemel E."/>
            <person name="Young S.K."/>
            <person name="Zeng Q."/>
            <person name="Gargeya S."/>
            <person name="Fitzgerald M."/>
            <person name="Haas B."/>
            <person name="Abouelleil A."/>
            <person name="Alvarado L."/>
            <person name="Arachchi H.M."/>
            <person name="Berlin A."/>
            <person name="Chapman S.B."/>
            <person name="Gearin G."/>
            <person name="Goldberg J."/>
            <person name="Griggs A."/>
            <person name="Gujja S."/>
            <person name="Hansen M."/>
            <person name="Heiman D."/>
            <person name="Howarth C."/>
            <person name="Larimer J."/>
            <person name="Lui A."/>
            <person name="MacDonald P.J.P."/>
            <person name="McCowen C."/>
            <person name="Montmayeur A."/>
            <person name="Murphy C."/>
            <person name="Neiman D."/>
            <person name="Pearson M."/>
            <person name="Priest M."/>
            <person name="Roberts A."/>
            <person name="Saif S."/>
            <person name="Shea T."/>
            <person name="Sisk P."/>
            <person name="Stolte C."/>
            <person name="Sykes S."/>
            <person name="Wortman J."/>
            <person name="Nusbaum C."/>
            <person name="Birren B."/>
        </authorList>
    </citation>
    <scope>NUCLEOTIDE SEQUENCE</scope>
    <source>
        <strain evidence="8">ERTm3</strain>
    </source>
</reference>
<proteinExistence type="predicted"/>
<dbReference type="GO" id="GO:0046872">
    <property type="term" value="F:metal ion binding"/>
    <property type="evidence" value="ECO:0007669"/>
    <property type="project" value="UniProtKB-KW"/>
</dbReference>
<keyword evidence="9" id="KW-1185">Reference proteome</keyword>
<evidence type="ECO:0000256" key="6">
    <source>
        <dbReference type="ARBA" id="ARBA00029933"/>
    </source>
</evidence>
<protein>
    <recommendedName>
        <fullName evidence="2">Ribulose-phosphate 3-epimerase</fullName>
    </recommendedName>
    <alternativeName>
        <fullName evidence="7">Pentose-5-phosphate 3-epimerase</fullName>
    </alternativeName>
    <alternativeName>
        <fullName evidence="6">RPE</fullName>
    </alternativeName>
</protein>
<dbReference type="OrthoDB" id="1927044at2759"/>
<comment type="pathway">
    <text evidence="1">Carbohydrate degradation; pentose phosphate pathway; D-xylulose 5-phosphate from D-ribulose 5-phosphate (non-oxidative stage): step 1/1.</text>
</comment>
<sequence length="213" mass="23464">MKVFGSILSCDSLNLQKEIDRLIGMGVSALHLDVMDGVFVDKIFLGESVVNEITRRYKGITIECHLMVSTPAKTISHLDLDRIDRVIIHQADSLRDVLACVKASRCTVGLAIVNTDELHKINEIKDAMHDKIDKILVMGVLPGEGGQPMRSNTKYLLELAQKEHPDLIIGVDGGVNMHTLHEVQSANEAVLGSCLFNESAEETLAHITKHYGE</sequence>
<dbReference type="GO" id="GO:0006098">
    <property type="term" value="P:pentose-phosphate shunt"/>
    <property type="evidence" value="ECO:0007669"/>
    <property type="project" value="UniProtKB-UniPathway"/>
</dbReference>
<gene>
    <name evidence="8" type="ORF">NEQG_00421</name>
</gene>
<evidence type="ECO:0000256" key="5">
    <source>
        <dbReference type="ARBA" id="ARBA00023285"/>
    </source>
</evidence>
<dbReference type="Gene3D" id="3.20.20.70">
    <property type="entry name" value="Aldolase class I"/>
    <property type="match status" value="1"/>
</dbReference>
<dbReference type="InParanoid" id="I3EKA4"/>
<evidence type="ECO:0000256" key="2">
    <source>
        <dbReference type="ARBA" id="ARBA00013920"/>
    </source>
</evidence>
<keyword evidence="3" id="KW-0479">Metal-binding</keyword>
<accession>I3EKA4</accession>
<evidence type="ECO:0000313" key="9">
    <source>
        <dbReference type="Proteomes" id="UP000002872"/>
    </source>
</evidence>
<dbReference type="EMBL" id="GL870876">
    <property type="protein sequence ID" value="EIJ89651.1"/>
    <property type="molecule type" value="Genomic_DNA"/>
</dbReference>
<dbReference type="OMA" id="CHLMIED"/>
<evidence type="ECO:0000256" key="1">
    <source>
        <dbReference type="ARBA" id="ARBA00005016"/>
    </source>
</evidence>
<keyword evidence="5" id="KW-0170">Cobalt</keyword>
<dbReference type="GO" id="GO:0005975">
    <property type="term" value="P:carbohydrate metabolic process"/>
    <property type="evidence" value="ECO:0007669"/>
    <property type="project" value="InterPro"/>
</dbReference>
<dbReference type="InterPro" id="IPR000056">
    <property type="entry name" value="Ribul_P_3_epim-like"/>
</dbReference>
<dbReference type="HOGENOM" id="CLU_054856_2_2_1"/>
<dbReference type="AlphaFoldDB" id="I3EKA4"/>
<dbReference type="InterPro" id="IPR013785">
    <property type="entry name" value="Aldolase_TIM"/>
</dbReference>
<dbReference type="STRING" id="935791.I3EKA4"/>
<evidence type="ECO:0000313" key="8">
    <source>
        <dbReference type="EMBL" id="EIJ89651.1"/>
    </source>
</evidence>
<dbReference type="UniPathway" id="UPA00115">
    <property type="reaction ID" value="UER00411"/>
</dbReference>
<dbReference type="GO" id="GO:0016857">
    <property type="term" value="F:racemase and epimerase activity, acting on carbohydrates and derivatives"/>
    <property type="evidence" value="ECO:0007669"/>
    <property type="project" value="InterPro"/>
</dbReference>
<dbReference type="VEuPathDB" id="MicrosporidiaDB:NEQG_00421"/>
<dbReference type="Proteomes" id="UP000002872">
    <property type="component" value="Unassembled WGS sequence"/>
</dbReference>